<dbReference type="InterPro" id="IPR004302">
    <property type="entry name" value="Cellulose/chitin-bd_N"/>
</dbReference>
<keyword evidence="5" id="KW-0503">Monooxygenase</keyword>
<dbReference type="EMBL" id="JBHSBI010000015">
    <property type="protein sequence ID" value="MFC4011295.1"/>
    <property type="molecule type" value="Genomic_DNA"/>
</dbReference>
<dbReference type="GO" id="GO:0004497">
    <property type="term" value="F:monooxygenase activity"/>
    <property type="evidence" value="ECO:0007669"/>
    <property type="project" value="UniProtKB-KW"/>
</dbReference>
<accession>A0ABV8GE69</accession>
<dbReference type="PANTHER" id="PTHR34823">
    <property type="entry name" value="GLCNAC-BINDING PROTEIN A"/>
    <property type="match status" value="1"/>
</dbReference>
<dbReference type="Pfam" id="PF03067">
    <property type="entry name" value="LPMO_10"/>
    <property type="match status" value="1"/>
</dbReference>
<organism evidence="5 6">
    <name type="scientific">Nonomuraea purpurea</name>
    <dbReference type="NCBI Taxonomy" id="1849276"/>
    <lineage>
        <taxon>Bacteria</taxon>
        <taxon>Bacillati</taxon>
        <taxon>Actinomycetota</taxon>
        <taxon>Actinomycetes</taxon>
        <taxon>Streptosporangiales</taxon>
        <taxon>Streptosporangiaceae</taxon>
        <taxon>Nonomuraea</taxon>
    </lineage>
</organism>
<dbReference type="CDD" id="cd21177">
    <property type="entry name" value="LPMO_AA10"/>
    <property type="match status" value="1"/>
</dbReference>
<feature type="chain" id="PRO_5045927177" evidence="3">
    <location>
        <begin position="26"/>
        <end position="262"/>
    </location>
</feature>
<dbReference type="InterPro" id="IPR051024">
    <property type="entry name" value="GlcNAc_Chitin_IntDeg"/>
</dbReference>
<dbReference type="RefSeq" id="WP_379531248.1">
    <property type="nucleotide sequence ID" value="NZ_JBHSBI010000015.1"/>
</dbReference>
<dbReference type="PANTHER" id="PTHR34823:SF1">
    <property type="entry name" value="CHITIN-BINDING TYPE-4 DOMAIN-CONTAINING PROTEIN"/>
    <property type="match status" value="1"/>
</dbReference>
<dbReference type="Proteomes" id="UP001595851">
    <property type="component" value="Unassembled WGS sequence"/>
</dbReference>
<keyword evidence="5" id="KW-0560">Oxidoreductase</keyword>
<proteinExistence type="predicted"/>
<keyword evidence="6" id="KW-1185">Reference proteome</keyword>
<sequence>MRHWIAGVSAGLLLTTILNVGTASAHGALESPLSRAAACGAEDRPAAKSAACRAALKASGSTMPGNWDNLRVANVAGRDREMIPDGKLCSGGLGMFKGLDLARDDWPATTLEPRARFTFKYRGTIPHKGTFRLYITQDGYNPRKPLKWSDLERDPFLKVTDPKLTDGSYVLKGRLPKDRTGRHLIYTIWQNSDTPDTYYSCSDVIFKAGAASGGGQAGPAIVRESAVPGDRSWLIGMAAVLAGGVGAAAVLIARLSRRRSTF</sequence>
<evidence type="ECO:0000313" key="5">
    <source>
        <dbReference type="EMBL" id="MFC4011295.1"/>
    </source>
</evidence>
<evidence type="ECO:0000256" key="2">
    <source>
        <dbReference type="SAM" id="Phobius"/>
    </source>
</evidence>
<evidence type="ECO:0000313" key="6">
    <source>
        <dbReference type="Proteomes" id="UP001595851"/>
    </source>
</evidence>
<keyword evidence="2" id="KW-0472">Membrane</keyword>
<keyword evidence="2" id="KW-1133">Transmembrane helix</keyword>
<evidence type="ECO:0000259" key="4">
    <source>
        <dbReference type="Pfam" id="PF03067"/>
    </source>
</evidence>
<protein>
    <submittedName>
        <fullName evidence="5">Lytic polysaccharide monooxygenase</fullName>
    </submittedName>
</protein>
<dbReference type="InterPro" id="IPR014756">
    <property type="entry name" value="Ig_E-set"/>
</dbReference>
<name>A0ABV8GE69_9ACTN</name>
<reference evidence="6" key="1">
    <citation type="journal article" date="2019" name="Int. J. Syst. Evol. Microbiol.">
        <title>The Global Catalogue of Microorganisms (GCM) 10K type strain sequencing project: providing services to taxonomists for standard genome sequencing and annotation.</title>
        <authorList>
            <consortium name="The Broad Institute Genomics Platform"/>
            <consortium name="The Broad Institute Genome Sequencing Center for Infectious Disease"/>
            <person name="Wu L."/>
            <person name="Ma J."/>
        </authorList>
    </citation>
    <scope>NUCLEOTIDE SEQUENCE [LARGE SCALE GENOMIC DNA]</scope>
    <source>
        <strain evidence="6">TBRC 1276</strain>
    </source>
</reference>
<feature type="transmembrane region" description="Helical" evidence="2">
    <location>
        <begin position="233"/>
        <end position="253"/>
    </location>
</feature>
<gene>
    <name evidence="5" type="ORF">ACFOY2_28990</name>
</gene>
<evidence type="ECO:0000256" key="1">
    <source>
        <dbReference type="ARBA" id="ARBA00022729"/>
    </source>
</evidence>
<dbReference type="Gene3D" id="2.70.50.50">
    <property type="entry name" value="chitin-binding protein cbp21"/>
    <property type="match status" value="1"/>
</dbReference>
<evidence type="ECO:0000256" key="3">
    <source>
        <dbReference type="SAM" id="SignalP"/>
    </source>
</evidence>
<feature type="domain" description="Chitin-binding type-4" evidence="4">
    <location>
        <begin position="26"/>
        <end position="204"/>
    </location>
</feature>
<feature type="signal peptide" evidence="3">
    <location>
        <begin position="1"/>
        <end position="25"/>
    </location>
</feature>
<comment type="caution">
    <text evidence="5">The sequence shown here is derived from an EMBL/GenBank/DDBJ whole genome shotgun (WGS) entry which is preliminary data.</text>
</comment>
<keyword evidence="2" id="KW-0812">Transmembrane</keyword>
<dbReference type="SUPFAM" id="SSF81296">
    <property type="entry name" value="E set domains"/>
    <property type="match status" value="1"/>
</dbReference>
<keyword evidence="1 3" id="KW-0732">Signal</keyword>